<dbReference type="RefSeq" id="WP_178931523.1">
    <property type="nucleotide sequence ID" value="NZ_JACBAZ010000002.1"/>
</dbReference>
<gene>
    <name evidence="2" type="ORF">HW115_05115</name>
</gene>
<protein>
    <submittedName>
        <fullName evidence="2">Helix-turn-helix transcriptional regulator</fullName>
    </submittedName>
</protein>
<dbReference type="Gene3D" id="1.10.260.40">
    <property type="entry name" value="lambda repressor-like DNA-binding domains"/>
    <property type="match status" value="1"/>
</dbReference>
<sequence length="88" mass="9718">MENHKNVVGPVIRRMRVEAGLSQEKLAAKIQVAGWDLSRGGLSKIEAQLRRVNDAELLVLARALKCEVGDLYPNRVKGLSDVLRQGRG</sequence>
<dbReference type="PROSITE" id="PS50943">
    <property type="entry name" value="HTH_CROC1"/>
    <property type="match status" value="1"/>
</dbReference>
<dbReference type="SMART" id="SM00530">
    <property type="entry name" value="HTH_XRE"/>
    <property type="match status" value="1"/>
</dbReference>
<feature type="domain" description="HTH cro/C1-type" evidence="1">
    <location>
        <begin position="12"/>
        <end position="71"/>
    </location>
</feature>
<dbReference type="Pfam" id="PF01381">
    <property type="entry name" value="HTH_3"/>
    <property type="match status" value="1"/>
</dbReference>
<dbReference type="InterPro" id="IPR010982">
    <property type="entry name" value="Lambda_DNA-bd_dom_sf"/>
</dbReference>
<dbReference type="GO" id="GO:0003677">
    <property type="term" value="F:DNA binding"/>
    <property type="evidence" value="ECO:0007669"/>
    <property type="project" value="InterPro"/>
</dbReference>
<dbReference type="AlphaFoldDB" id="A0A851GB43"/>
<comment type="caution">
    <text evidence="2">The sequence shown here is derived from an EMBL/GenBank/DDBJ whole genome shotgun (WGS) entry which is preliminary data.</text>
</comment>
<dbReference type="SUPFAM" id="SSF47413">
    <property type="entry name" value="lambda repressor-like DNA-binding domains"/>
    <property type="match status" value="1"/>
</dbReference>
<dbReference type="InterPro" id="IPR001387">
    <property type="entry name" value="Cro/C1-type_HTH"/>
</dbReference>
<accession>A0A851GB43</accession>
<evidence type="ECO:0000259" key="1">
    <source>
        <dbReference type="PROSITE" id="PS50943"/>
    </source>
</evidence>
<evidence type="ECO:0000313" key="3">
    <source>
        <dbReference type="Proteomes" id="UP000557872"/>
    </source>
</evidence>
<dbReference type="EMBL" id="JACBAZ010000002">
    <property type="protein sequence ID" value="NWK54978.1"/>
    <property type="molecule type" value="Genomic_DNA"/>
</dbReference>
<keyword evidence="3" id="KW-1185">Reference proteome</keyword>
<name>A0A851GB43_9BACT</name>
<dbReference type="Proteomes" id="UP000557872">
    <property type="component" value="Unassembled WGS sequence"/>
</dbReference>
<proteinExistence type="predicted"/>
<organism evidence="2 3">
    <name type="scientific">Oceaniferula marina</name>
    <dbReference type="NCBI Taxonomy" id="2748318"/>
    <lineage>
        <taxon>Bacteria</taxon>
        <taxon>Pseudomonadati</taxon>
        <taxon>Verrucomicrobiota</taxon>
        <taxon>Verrucomicrobiia</taxon>
        <taxon>Verrucomicrobiales</taxon>
        <taxon>Verrucomicrobiaceae</taxon>
        <taxon>Oceaniferula</taxon>
    </lineage>
</organism>
<reference evidence="2 3" key="1">
    <citation type="submission" date="2020-07" db="EMBL/GenBank/DDBJ databases">
        <title>Roseicoccus Jingziensis gen. nov., sp. nov., isolated from coastal seawater.</title>
        <authorList>
            <person name="Feng X."/>
        </authorList>
    </citation>
    <scope>NUCLEOTIDE SEQUENCE [LARGE SCALE GENOMIC DNA]</scope>
    <source>
        <strain evidence="2 3">N1E253</strain>
    </source>
</reference>
<evidence type="ECO:0000313" key="2">
    <source>
        <dbReference type="EMBL" id="NWK54978.1"/>
    </source>
</evidence>
<dbReference type="CDD" id="cd00093">
    <property type="entry name" value="HTH_XRE"/>
    <property type="match status" value="1"/>
</dbReference>